<evidence type="ECO:0000313" key="3">
    <source>
        <dbReference type="Proteomes" id="UP001595456"/>
    </source>
</evidence>
<evidence type="ECO:0000256" key="1">
    <source>
        <dbReference type="SAM" id="Phobius"/>
    </source>
</evidence>
<proteinExistence type="predicted"/>
<dbReference type="Proteomes" id="UP001595456">
    <property type="component" value="Unassembled WGS sequence"/>
</dbReference>
<reference evidence="3" key="1">
    <citation type="journal article" date="2019" name="Int. J. Syst. Evol. Microbiol.">
        <title>The Global Catalogue of Microorganisms (GCM) 10K type strain sequencing project: providing services to taxonomists for standard genome sequencing and annotation.</title>
        <authorList>
            <consortium name="The Broad Institute Genomics Platform"/>
            <consortium name="The Broad Institute Genome Sequencing Center for Infectious Disease"/>
            <person name="Wu L."/>
            <person name="Ma J."/>
        </authorList>
    </citation>
    <scope>NUCLEOTIDE SEQUENCE [LARGE SCALE GENOMIC DNA]</scope>
    <source>
        <strain evidence="3">KCTC 52607</strain>
    </source>
</reference>
<keyword evidence="1" id="KW-0472">Membrane</keyword>
<feature type="transmembrane region" description="Helical" evidence="1">
    <location>
        <begin position="41"/>
        <end position="63"/>
    </location>
</feature>
<protein>
    <recommendedName>
        <fullName evidence="4">DedA family protein</fullName>
    </recommendedName>
</protein>
<sequence length="196" mass="20812">MDLTEYLILFAVVFAINLLPAFGPPTWSVIVLFGINSNLPLAGLVPVAALASSTGRYLLALGFRKFAGSLSEKTRANLAAARAAFERQKHGGLLALVFFAVSPLPSAQQFGAVGLAGVRILPFTLAFFAGRLVSYTFYAGSAQYLVAHTSLGEAFRDTLTSPISIAVQMAMLAALVALAKVDWVKMFGPADEGRRD</sequence>
<feature type="transmembrane region" description="Helical" evidence="1">
    <location>
        <begin position="159"/>
        <end position="179"/>
    </location>
</feature>
<keyword evidence="1" id="KW-1133">Transmembrane helix</keyword>
<accession>A0ABV7E5A1</accession>
<dbReference type="EMBL" id="JBHRST010000004">
    <property type="protein sequence ID" value="MFC3096971.1"/>
    <property type="molecule type" value="Genomic_DNA"/>
</dbReference>
<evidence type="ECO:0008006" key="4">
    <source>
        <dbReference type="Google" id="ProtNLM"/>
    </source>
</evidence>
<keyword evidence="1" id="KW-0812">Transmembrane</keyword>
<evidence type="ECO:0000313" key="2">
    <source>
        <dbReference type="EMBL" id="MFC3096971.1"/>
    </source>
</evidence>
<dbReference type="RefSeq" id="WP_336925880.1">
    <property type="nucleotide sequence ID" value="NZ_JBANRO010000005.1"/>
</dbReference>
<name>A0ABV7E5A1_9SPHN</name>
<keyword evidence="3" id="KW-1185">Reference proteome</keyword>
<feature type="transmembrane region" description="Helical" evidence="1">
    <location>
        <begin position="120"/>
        <end position="138"/>
    </location>
</feature>
<feature type="transmembrane region" description="Helical" evidence="1">
    <location>
        <begin position="7"/>
        <end position="35"/>
    </location>
</feature>
<comment type="caution">
    <text evidence="2">The sequence shown here is derived from an EMBL/GenBank/DDBJ whole genome shotgun (WGS) entry which is preliminary data.</text>
</comment>
<organism evidence="2 3">
    <name type="scientific">Alteraurantiacibacter palmitatis</name>
    <dbReference type="NCBI Taxonomy" id="2054628"/>
    <lineage>
        <taxon>Bacteria</taxon>
        <taxon>Pseudomonadati</taxon>
        <taxon>Pseudomonadota</taxon>
        <taxon>Alphaproteobacteria</taxon>
        <taxon>Sphingomonadales</taxon>
        <taxon>Erythrobacteraceae</taxon>
        <taxon>Alteraurantiacibacter</taxon>
    </lineage>
</organism>
<gene>
    <name evidence="2" type="ORF">ACFODU_04070</name>
</gene>